<organism evidence="1">
    <name type="scientific">Lepeophtheirus salmonis</name>
    <name type="common">Salmon louse</name>
    <name type="synonym">Caligus salmonis</name>
    <dbReference type="NCBI Taxonomy" id="72036"/>
    <lineage>
        <taxon>Eukaryota</taxon>
        <taxon>Metazoa</taxon>
        <taxon>Ecdysozoa</taxon>
        <taxon>Arthropoda</taxon>
        <taxon>Crustacea</taxon>
        <taxon>Multicrustacea</taxon>
        <taxon>Hexanauplia</taxon>
        <taxon>Copepoda</taxon>
        <taxon>Siphonostomatoida</taxon>
        <taxon>Caligidae</taxon>
        <taxon>Lepeophtheirus</taxon>
    </lineage>
</organism>
<evidence type="ECO:0000313" key="1">
    <source>
        <dbReference type="EMBL" id="CDW23677.1"/>
    </source>
</evidence>
<reference evidence="1" key="1">
    <citation type="submission" date="2014-05" db="EMBL/GenBank/DDBJ databases">
        <authorList>
            <person name="Chronopoulou M."/>
        </authorList>
    </citation>
    <scope>NUCLEOTIDE SEQUENCE</scope>
    <source>
        <tissue evidence="1">Whole organism</tissue>
    </source>
</reference>
<proteinExistence type="predicted"/>
<dbReference type="AlphaFoldDB" id="A0A0K2TDL6"/>
<protein>
    <submittedName>
        <fullName evidence="1">Uncharacterized protein</fullName>
    </submittedName>
</protein>
<sequence>MGIHYFFSDFINIKAFSEPLRSVVHRQGIHFRLYTGSLIRNTFNCIPINKGSKVEMSLDVFANFANHSLDTMPKVFAGLYPIHRGDLVLLLHEEGFQ</sequence>
<accession>A0A0K2TDL6</accession>
<dbReference type="EMBL" id="HACA01006316">
    <property type="protein sequence ID" value="CDW23677.1"/>
    <property type="molecule type" value="Transcribed_RNA"/>
</dbReference>
<name>A0A0K2TDL6_LEPSM</name>